<dbReference type="SUPFAM" id="SSF69304">
    <property type="entry name" value="Tricorn protease N-terminal domain"/>
    <property type="match status" value="1"/>
</dbReference>
<sequence>MRTLFLLLMSLSCFGQTVSLPVLHHLTRDTAANDYWNCFTADGKQVVFSRSINGSIRKLYQVPVSGGIATRFLPHMNDSTMGETRPNTASDGRIAFTGISGNKPPTIWLTGATGDTATQVKTVRIHGNPSYPCWYPDNKQLMVVAYLKNDGGILTSVDIRTGETIGLTQPDSINCGMPNLSPDGKRVVFAGQLPVKGLTYDQEKNNIWIATVGKQKLSDVQPLDTCQGRAPSWSPDGQWVAFESTFGGGNRYAVFVMNVKTKQKLRLTDYNSNANHPVWSPDGNSMVMSVVQPGHPGKTCMAVITDLKKWLKQKAPRK</sequence>
<dbReference type="EMBL" id="FOJG01000001">
    <property type="protein sequence ID" value="SEW32341.1"/>
    <property type="molecule type" value="Genomic_DNA"/>
</dbReference>
<dbReference type="PANTHER" id="PTHR36842">
    <property type="entry name" value="PROTEIN TOLB HOMOLOG"/>
    <property type="match status" value="1"/>
</dbReference>
<dbReference type="Pfam" id="PF07676">
    <property type="entry name" value="PD40"/>
    <property type="match status" value="3"/>
</dbReference>
<dbReference type="InterPro" id="IPR011659">
    <property type="entry name" value="WD40"/>
</dbReference>
<protein>
    <submittedName>
        <fullName evidence="3">WD40-like Beta Propeller Repeat</fullName>
    </submittedName>
</protein>
<evidence type="ECO:0000256" key="2">
    <source>
        <dbReference type="SAM" id="SignalP"/>
    </source>
</evidence>
<evidence type="ECO:0000313" key="3">
    <source>
        <dbReference type="EMBL" id="SEW32341.1"/>
    </source>
</evidence>
<dbReference type="AlphaFoldDB" id="A0A1I0QXP7"/>
<gene>
    <name evidence="3" type="ORF">SAMN04488122_1854</name>
</gene>
<accession>A0A1I0QXP7</accession>
<comment type="similarity">
    <text evidence="1">Belongs to the TolB family.</text>
</comment>
<dbReference type="Proteomes" id="UP000199310">
    <property type="component" value="Unassembled WGS sequence"/>
</dbReference>
<dbReference type="PANTHER" id="PTHR36842:SF1">
    <property type="entry name" value="PROTEIN TOLB"/>
    <property type="match status" value="1"/>
</dbReference>
<feature type="chain" id="PRO_5012294681" evidence="2">
    <location>
        <begin position="16"/>
        <end position="318"/>
    </location>
</feature>
<reference evidence="4" key="1">
    <citation type="submission" date="2016-10" db="EMBL/GenBank/DDBJ databases">
        <authorList>
            <person name="Varghese N."/>
            <person name="Submissions S."/>
        </authorList>
    </citation>
    <scope>NUCLEOTIDE SEQUENCE [LARGE SCALE GENOMIC DNA]</scope>
    <source>
        <strain evidence="4">DSM 3695</strain>
    </source>
</reference>
<dbReference type="RefSeq" id="WP_089893478.1">
    <property type="nucleotide sequence ID" value="NZ_FOJG01000001.1"/>
</dbReference>
<name>A0A1I0QXP7_9BACT</name>
<dbReference type="Gene3D" id="2.120.10.30">
    <property type="entry name" value="TolB, C-terminal domain"/>
    <property type="match status" value="2"/>
</dbReference>
<evidence type="ECO:0000256" key="1">
    <source>
        <dbReference type="ARBA" id="ARBA00009820"/>
    </source>
</evidence>
<dbReference type="OrthoDB" id="8432779at2"/>
<dbReference type="STRING" id="29529.SAMN04488122_1854"/>
<evidence type="ECO:0000313" key="4">
    <source>
        <dbReference type="Proteomes" id="UP000199310"/>
    </source>
</evidence>
<keyword evidence="4" id="KW-1185">Reference proteome</keyword>
<dbReference type="InterPro" id="IPR011042">
    <property type="entry name" value="6-blade_b-propeller_TolB-like"/>
</dbReference>
<feature type="signal peptide" evidence="2">
    <location>
        <begin position="1"/>
        <end position="15"/>
    </location>
</feature>
<organism evidence="3 4">
    <name type="scientific">Chitinophaga arvensicola</name>
    <dbReference type="NCBI Taxonomy" id="29529"/>
    <lineage>
        <taxon>Bacteria</taxon>
        <taxon>Pseudomonadati</taxon>
        <taxon>Bacteroidota</taxon>
        <taxon>Chitinophagia</taxon>
        <taxon>Chitinophagales</taxon>
        <taxon>Chitinophagaceae</taxon>
        <taxon>Chitinophaga</taxon>
    </lineage>
</organism>
<proteinExistence type="inferred from homology"/>
<keyword evidence="2" id="KW-0732">Signal</keyword>